<comment type="caution">
    <text evidence="1">The sequence shown here is derived from an EMBL/GenBank/DDBJ whole genome shotgun (WGS) entry which is preliminary data.</text>
</comment>
<keyword evidence="2" id="KW-1185">Reference proteome</keyword>
<proteinExistence type="predicted"/>
<name>A0ACB9FHJ8_ARCLA</name>
<dbReference type="Proteomes" id="UP001055879">
    <property type="component" value="Linkage Group LG01"/>
</dbReference>
<evidence type="ECO:0000313" key="1">
    <source>
        <dbReference type="EMBL" id="KAI3770171.1"/>
    </source>
</evidence>
<organism evidence="1 2">
    <name type="scientific">Arctium lappa</name>
    <name type="common">Greater burdock</name>
    <name type="synonym">Lappa major</name>
    <dbReference type="NCBI Taxonomy" id="4217"/>
    <lineage>
        <taxon>Eukaryota</taxon>
        <taxon>Viridiplantae</taxon>
        <taxon>Streptophyta</taxon>
        <taxon>Embryophyta</taxon>
        <taxon>Tracheophyta</taxon>
        <taxon>Spermatophyta</taxon>
        <taxon>Magnoliopsida</taxon>
        <taxon>eudicotyledons</taxon>
        <taxon>Gunneridae</taxon>
        <taxon>Pentapetalae</taxon>
        <taxon>asterids</taxon>
        <taxon>campanulids</taxon>
        <taxon>Asterales</taxon>
        <taxon>Asteraceae</taxon>
        <taxon>Carduoideae</taxon>
        <taxon>Cardueae</taxon>
        <taxon>Arctiinae</taxon>
        <taxon>Arctium</taxon>
    </lineage>
</organism>
<dbReference type="EMBL" id="CM042047">
    <property type="protein sequence ID" value="KAI3770171.1"/>
    <property type="molecule type" value="Genomic_DNA"/>
</dbReference>
<reference evidence="1 2" key="2">
    <citation type="journal article" date="2022" name="Mol. Ecol. Resour.">
        <title>The genomes of chicory, endive, great burdock and yacon provide insights into Asteraceae paleo-polyploidization history and plant inulin production.</title>
        <authorList>
            <person name="Fan W."/>
            <person name="Wang S."/>
            <person name="Wang H."/>
            <person name="Wang A."/>
            <person name="Jiang F."/>
            <person name="Liu H."/>
            <person name="Zhao H."/>
            <person name="Xu D."/>
            <person name="Zhang Y."/>
        </authorList>
    </citation>
    <scope>NUCLEOTIDE SEQUENCE [LARGE SCALE GENOMIC DNA]</scope>
    <source>
        <strain evidence="2">cv. Niubang</strain>
    </source>
</reference>
<protein>
    <submittedName>
        <fullName evidence="1">Uncharacterized protein</fullName>
    </submittedName>
</protein>
<accession>A0ACB9FHJ8</accession>
<sequence length="180" mass="19591">MEFVCRAWDIDEATAKQLVGRQTGNGIIKVDGGVKMPEPNKDQRNGMALNCLDARLDVDIKGGGRVVVLNTKNLPLVGESNASVKTSKGEAVDGIQSTGVPTQAKQCLYSLDYEKSAACLELEFDISCKSAELKLLESLVLSADWEGCIDSLYGIRDMTDEQRDITLFLVSQQFLLESLG</sequence>
<evidence type="ECO:0000313" key="2">
    <source>
        <dbReference type="Proteomes" id="UP001055879"/>
    </source>
</evidence>
<gene>
    <name evidence="1" type="ORF">L6452_01294</name>
</gene>
<reference evidence="2" key="1">
    <citation type="journal article" date="2022" name="Mol. Ecol. Resour.">
        <title>The genomes of chicory, endive, great burdock and yacon provide insights into Asteraceae palaeo-polyploidization history and plant inulin production.</title>
        <authorList>
            <person name="Fan W."/>
            <person name="Wang S."/>
            <person name="Wang H."/>
            <person name="Wang A."/>
            <person name="Jiang F."/>
            <person name="Liu H."/>
            <person name="Zhao H."/>
            <person name="Xu D."/>
            <person name="Zhang Y."/>
        </authorList>
    </citation>
    <scope>NUCLEOTIDE SEQUENCE [LARGE SCALE GENOMIC DNA]</scope>
    <source>
        <strain evidence="2">cv. Niubang</strain>
    </source>
</reference>